<feature type="repeat" description="Solcar" evidence="10">
    <location>
        <begin position="199"/>
        <end position="286"/>
    </location>
</feature>
<evidence type="ECO:0000313" key="13">
    <source>
        <dbReference type="Proteomes" id="UP000009168"/>
    </source>
</evidence>
<keyword evidence="9 10" id="KW-0472">Membrane</keyword>
<comment type="similarity">
    <text evidence="2 11">Belongs to the mitochondrial carrier (TC 2.A.29) family.</text>
</comment>
<evidence type="ECO:0000256" key="1">
    <source>
        <dbReference type="ARBA" id="ARBA00004448"/>
    </source>
</evidence>
<organism evidence="12 13">
    <name type="scientific">Tetrahymena thermophila (strain SB210)</name>
    <dbReference type="NCBI Taxonomy" id="312017"/>
    <lineage>
        <taxon>Eukaryota</taxon>
        <taxon>Sar</taxon>
        <taxon>Alveolata</taxon>
        <taxon>Ciliophora</taxon>
        <taxon>Intramacronucleata</taxon>
        <taxon>Oligohymenophorea</taxon>
        <taxon>Hymenostomatida</taxon>
        <taxon>Tetrahymenina</taxon>
        <taxon>Tetrahymenidae</taxon>
        <taxon>Tetrahymena</taxon>
    </lineage>
</organism>
<dbReference type="GeneID" id="7838710"/>
<proteinExistence type="inferred from homology"/>
<evidence type="ECO:0000256" key="2">
    <source>
        <dbReference type="ARBA" id="ARBA00006375"/>
    </source>
</evidence>
<evidence type="ECO:0000256" key="7">
    <source>
        <dbReference type="ARBA" id="ARBA00022989"/>
    </source>
</evidence>
<keyword evidence="6" id="KW-0999">Mitochondrion inner membrane</keyword>
<dbReference type="PANTHER" id="PTHR46356:SF1">
    <property type="entry name" value="MITOCHONDRIAL 2-OXODICARBOXYLATE CARRIER"/>
    <property type="match status" value="1"/>
</dbReference>
<evidence type="ECO:0000256" key="8">
    <source>
        <dbReference type="ARBA" id="ARBA00023128"/>
    </source>
</evidence>
<dbReference type="AlphaFoldDB" id="I7MFF2"/>
<keyword evidence="4 10" id="KW-0812">Transmembrane</keyword>
<evidence type="ECO:0000256" key="3">
    <source>
        <dbReference type="ARBA" id="ARBA00022448"/>
    </source>
</evidence>
<evidence type="ECO:0000256" key="11">
    <source>
        <dbReference type="RuleBase" id="RU000488"/>
    </source>
</evidence>
<dbReference type="InParanoid" id="I7MFF2"/>
<accession>I7MFF2</accession>
<feature type="repeat" description="Solcar" evidence="10">
    <location>
        <begin position="8"/>
        <end position="91"/>
    </location>
</feature>
<reference evidence="13" key="1">
    <citation type="journal article" date="2006" name="PLoS Biol.">
        <title>Macronuclear genome sequence of the ciliate Tetrahymena thermophila, a model eukaryote.</title>
        <authorList>
            <person name="Eisen J.A."/>
            <person name="Coyne R.S."/>
            <person name="Wu M."/>
            <person name="Wu D."/>
            <person name="Thiagarajan M."/>
            <person name="Wortman J.R."/>
            <person name="Badger J.H."/>
            <person name="Ren Q."/>
            <person name="Amedeo P."/>
            <person name="Jones K.M."/>
            <person name="Tallon L.J."/>
            <person name="Delcher A.L."/>
            <person name="Salzberg S.L."/>
            <person name="Silva J.C."/>
            <person name="Haas B.J."/>
            <person name="Majoros W.H."/>
            <person name="Farzad M."/>
            <person name="Carlton J.M."/>
            <person name="Smith R.K. Jr."/>
            <person name="Garg J."/>
            <person name="Pearlman R.E."/>
            <person name="Karrer K.M."/>
            <person name="Sun L."/>
            <person name="Manning G."/>
            <person name="Elde N.C."/>
            <person name="Turkewitz A.P."/>
            <person name="Asai D.J."/>
            <person name="Wilkes D.E."/>
            <person name="Wang Y."/>
            <person name="Cai H."/>
            <person name="Collins K."/>
            <person name="Stewart B.A."/>
            <person name="Lee S.R."/>
            <person name="Wilamowska K."/>
            <person name="Weinberg Z."/>
            <person name="Ruzzo W.L."/>
            <person name="Wloga D."/>
            <person name="Gaertig J."/>
            <person name="Frankel J."/>
            <person name="Tsao C.-C."/>
            <person name="Gorovsky M.A."/>
            <person name="Keeling P.J."/>
            <person name="Waller R.F."/>
            <person name="Patron N.J."/>
            <person name="Cherry J.M."/>
            <person name="Stover N.A."/>
            <person name="Krieger C.J."/>
            <person name="del Toro C."/>
            <person name="Ryder H.F."/>
            <person name="Williamson S.C."/>
            <person name="Barbeau R.A."/>
            <person name="Hamilton E.P."/>
            <person name="Orias E."/>
        </authorList>
    </citation>
    <scope>NUCLEOTIDE SEQUENCE [LARGE SCALE GENOMIC DNA]</scope>
    <source>
        <strain evidence="13">SB210</strain>
    </source>
</reference>
<evidence type="ECO:0000256" key="4">
    <source>
        <dbReference type="ARBA" id="ARBA00022692"/>
    </source>
</evidence>
<keyword evidence="3 11" id="KW-0813">Transport</keyword>
<dbReference type="KEGG" id="tet:TTHERM_00591540"/>
<dbReference type="SUPFAM" id="SSF103506">
    <property type="entry name" value="Mitochondrial carrier"/>
    <property type="match status" value="1"/>
</dbReference>
<comment type="subcellular location">
    <subcellularLocation>
        <location evidence="1">Mitochondrion inner membrane</location>
        <topology evidence="1">Multi-pass membrane protein</topology>
    </subcellularLocation>
</comment>
<dbReference type="eggNOG" id="KOG0756">
    <property type="taxonomic scope" value="Eukaryota"/>
</dbReference>
<dbReference type="Gene3D" id="1.50.40.10">
    <property type="entry name" value="Mitochondrial carrier domain"/>
    <property type="match status" value="2"/>
</dbReference>
<evidence type="ECO:0000256" key="9">
    <source>
        <dbReference type="ARBA" id="ARBA00023136"/>
    </source>
</evidence>
<protein>
    <submittedName>
        <fullName evidence="12">Carrier protein</fullName>
    </submittedName>
</protein>
<evidence type="ECO:0000256" key="6">
    <source>
        <dbReference type="ARBA" id="ARBA00022792"/>
    </source>
</evidence>
<evidence type="ECO:0000256" key="10">
    <source>
        <dbReference type="PROSITE-ProRule" id="PRU00282"/>
    </source>
</evidence>
<keyword evidence="8" id="KW-0496">Mitochondrion</keyword>
<dbReference type="PANTHER" id="PTHR46356">
    <property type="entry name" value="MITOCHONDRIAL 2-OXODICARBOXYLATE CARRIER"/>
    <property type="match status" value="1"/>
</dbReference>
<gene>
    <name evidence="12" type="ORF">TTHERM_00591540</name>
</gene>
<dbReference type="Proteomes" id="UP000009168">
    <property type="component" value="Unassembled WGS sequence"/>
</dbReference>
<name>I7MFF2_TETTS</name>
<keyword evidence="7" id="KW-1133">Transmembrane helix</keyword>
<dbReference type="InterPro" id="IPR018108">
    <property type="entry name" value="MCP_transmembrane"/>
</dbReference>
<dbReference type="InterPro" id="IPR023395">
    <property type="entry name" value="MCP_dom_sf"/>
</dbReference>
<dbReference type="PROSITE" id="PS50920">
    <property type="entry name" value="SOLCAR"/>
    <property type="match status" value="2"/>
</dbReference>
<dbReference type="OrthoDB" id="434783at2759"/>
<dbReference type="Pfam" id="PF00153">
    <property type="entry name" value="Mito_carr"/>
    <property type="match status" value="2"/>
</dbReference>
<evidence type="ECO:0000313" key="12">
    <source>
        <dbReference type="EMBL" id="EAR99718.2"/>
    </source>
</evidence>
<evidence type="ECO:0000256" key="5">
    <source>
        <dbReference type="ARBA" id="ARBA00022737"/>
    </source>
</evidence>
<dbReference type="GO" id="GO:0005743">
    <property type="term" value="C:mitochondrial inner membrane"/>
    <property type="evidence" value="ECO:0007669"/>
    <property type="project" value="UniProtKB-SubCell"/>
</dbReference>
<keyword evidence="13" id="KW-1185">Reference proteome</keyword>
<dbReference type="InterPro" id="IPR051752">
    <property type="entry name" value="Mito_2-oxodicarb_carrier"/>
</dbReference>
<dbReference type="EMBL" id="GG662637">
    <property type="protein sequence ID" value="EAR99718.2"/>
    <property type="molecule type" value="Genomic_DNA"/>
</dbReference>
<sequence length="294" mass="34446">MDKSYEYKIYLQSAILGSFRGLAVLPLEHPFDVIKTRMQSINKKSSFIQVTKELYRDFGYKGFYAGVIPNSLRVFIKSFYRWPMMVAIPHYLKNHILPEQIMQKYESSHKIGAGLTIAVFESFIICPFERLKVYLMTKNNKQVSLKHFFKNSDNKFSDLFLGLRAQLIKQVVSWVSFLYIDFKVKQFAKINFSDNGVNLSTYQLMCCAITTGFLNTLCTHPVDKIKTLYQMQLNDQYKQATISAIFKQAYKQYGFASLYNGWQARLLQYITQSLFTCTLLERLEEKLNRVKVHY</sequence>
<dbReference type="RefSeq" id="XP_001019963.2">
    <property type="nucleotide sequence ID" value="XM_001019963.2"/>
</dbReference>
<keyword evidence="5" id="KW-0677">Repeat</keyword>